<dbReference type="GO" id="GO:0005634">
    <property type="term" value="C:nucleus"/>
    <property type="evidence" value="ECO:0007669"/>
    <property type="project" value="TreeGrafter"/>
</dbReference>
<evidence type="ECO:0000313" key="7">
    <source>
        <dbReference type="Proteomes" id="UP000008068"/>
    </source>
</evidence>
<feature type="compositionally biased region" description="Polar residues" evidence="3">
    <location>
        <begin position="204"/>
        <end position="221"/>
    </location>
</feature>
<dbReference type="InterPro" id="IPR001487">
    <property type="entry name" value="Bromodomain"/>
</dbReference>
<dbReference type="GO" id="GO:0000785">
    <property type="term" value="C:chromatin"/>
    <property type="evidence" value="ECO:0007669"/>
    <property type="project" value="TreeGrafter"/>
</dbReference>
<feature type="domain" description="Bromo" evidence="4">
    <location>
        <begin position="1"/>
        <end position="64"/>
    </location>
</feature>
<proteinExistence type="predicted"/>
<evidence type="ECO:0000313" key="6">
    <source>
        <dbReference type="EMBL" id="EGT48403.1"/>
    </source>
</evidence>
<dbReference type="SUPFAM" id="SSF47370">
    <property type="entry name" value="Bromodomain"/>
    <property type="match status" value="1"/>
</dbReference>
<evidence type="ECO:0000259" key="4">
    <source>
        <dbReference type="PROSITE" id="PS50014"/>
    </source>
</evidence>
<dbReference type="PANTHER" id="PTHR22880:SF225">
    <property type="entry name" value="BROMODOMAIN-CONTAINING PROTEIN BET-1-RELATED"/>
    <property type="match status" value="1"/>
</dbReference>
<dbReference type="SMART" id="SM00297">
    <property type="entry name" value="BROMO"/>
    <property type="match status" value="1"/>
</dbReference>
<dbReference type="InParanoid" id="G0P972"/>
<dbReference type="InterPro" id="IPR038336">
    <property type="entry name" value="NET_sf"/>
</dbReference>
<feature type="region of interest" description="Disordered" evidence="3">
    <location>
        <begin position="199"/>
        <end position="235"/>
    </location>
</feature>
<evidence type="ECO:0008006" key="8">
    <source>
        <dbReference type="Google" id="ProtNLM"/>
    </source>
</evidence>
<dbReference type="PRINTS" id="PR00503">
    <property type="entry name" value="BROMODOMAIN"/>
</dbReference>
<dbReference type="GO" id="GO:0006338">
    <property type="term" value="P:chromatin remodeling"/>
    <property type="evidence" value="ECO:0007669"/>
    <property type="project" value="TreeGrafter"/>
</dbReference>
<dbReference type="Proteomes" id="UP000008068">
    <property type="component" value="Unassembled WGS sequence"/>
</dbReference>
<protein>
    <recommendedName>
        <fullName evidence="8">Bromo domain-containing protein</fullName>
    </recommendedName>
</protein>
<evidence type="ECO:0000259" key="5">
    <source>
        <dbReference type="PROSITE" id="PS51525"/>
    </source>
</evidence>
<organism evidence="7">
    <name type="scientific">Caenorhabditis brenneri</name>
    <name type="common">Nematode worm</name>
    <dbReference type="NCBI Taxonomy" id="135651"/>
    <lineage>
        <taxon>Eukaryota</taxon>
        <taxon>Metazoa</taxon>
        <taxon>Ecdysozoa</taxon>
        <taxon>Nematoda</taxon>
        <taxon>Chromadorea</taxon>
        <taxon>Rhabditida</taxon>
        <taxon>Rhabditina</taxon>
        <taxon>Rhabditomorpha</taxon>
        <taxon>Rhabditoidea</taxon>
        <taxon>Rhabditidae</taxon>
        <taxon>Peloderinae</taxon>
        <taxon>Caenorhabditis</taxon>
    </lineage>
</organism>
<dbReference type="InterPro" id="IPR036427">
    <property type="entry name" value="Bromodomain-like_sf"/>
</dbReference>
<gene>
    <name evidence="6" type="ORF">CAEBREN_29751</name>
</gene>
<dbReference type="GO" id="GO:0006355">
    <property type="term" value="P:regulation of DNA-templated transcription"/>
    <property type="evidence" value="ECO:0007669"/>
    <property type="project" value="TreeGrafter"/>
</dbReference>
<sequence>MEPVDAEKLGLHDYHKIIKEPIDLKTIRTKMDTGVYKEPADFAHDIRLMLNNCFLYNPVGDPVHIFGMKFKEVFEKRWAELEDPDSRPSSTAPQSAPAPVPVAAPKTIKASTSKKEKEIKKEPNVEVGGMAKSEDIMQINNALCMIREREEKLHAELAAIAGMKEKLMQVKNKREHNPNEPFPEKLITETKTLCTTGIGEVAAPSSSSKNGRTKKTSSSSKMYGYEFDSDDEENKPALSYDEKRRLSQLVNQLPPNQLSTVISIIQRRECSAVCLFFNRKHKR</sequence>
<dbReference type="PROSITE" id="PS50014">
    <property type="entry name" value="BROMODOMAIN_2"/>
    <property type="match status" value="1"/>
</dbReference>
<dbReference type="Pfam" id="PF00439">
    <property type="entry name" value="Bromodomain"/>
    <property type="match status" value="1"/>
</dbReference>
<dbReference type="InterPro" id="IPR050935">
    <property type="entry name" value="Bromo_chromatin_reader"/>
</dbReference>
<dbReference type="HOGENOM" id="CLU_984258_0_0_1"/>
<evidence type="ECO:0000256" key="3">
    <source>
        <dbReference type="SAM" id="MobiDB-lite"/>
    </source>
</evidence>
<keyword evidence="1 2" id="KW-0103">Bromodomain</keyword>
<dbReference type="Gene3D" id="1.20.920.10">
    <property type="entry name" value="Bromodomain-like"/>
    <property type="match status" value="1"/>
</dbReference>
<dbReference type="OrthoDB" id="21449at2759"/>
<dbReference type="Gene3D" id="1.20.1270.220">
    <property type="match status" value="1"/>
</dbReference>
<dbReference type="STRING" id="135651.G0P972"/>
<reference evidence="7" key="1">
    <citation type="submission" date="2011-07" db="EMBL/GenBank/DDBJ databases">
        <authorList>
            <consortium name="Caenorhabditis brenneri Sequencing and Analysis Consortium"/>
            <person name="Wilson R.K."/>
        </authorList>
    </citation>
    <scope>NUCLEOTIDE SEQUENCE [LARGE SCALE GENOMIC DNA]</scope>
    <source>
        <strain evidence="7">PB2801</strain>
    </source>
</reference>
<dbReference type="AlphaFoldDB" id="G0P972"/>
<dbReference type="PANTHER" id="PTHR22880">
    <property type="entry name" value="FALZ-RELATED BROMODOMAIN-CONTAINING PROTEINS"/>
    <property type="match status" value="1"/>
</dbReference>
<dbReference type="Pfam" id="PF17035">
    <property type="entry name" value="BET"/>
    <property type="match status" value="1"/>
</dbReference>
<dbReference type="eggNOG" id="KOG1474">
    <property type="taxonomic scope" value="Eukaryota"/>
</dbReference>
<feature type="domain" description="NET" evidence="5">
    <location>
        <begin position="228"/>
        <end position="283"/>
    </location>
</feature>
<dbReference type="PROSITE" id="PS51525">
    <property type="entry name" value="NET"/>
    <property type="match status" value="1"/>
</dbReference>
<dbReference type="EMBL" id="GL380147">
    <property type="protein sequence ID" value="EGT48403.1"/>
    <property type="molecule type" value="Genomic_DNA"/>
</dbReference>
<dbReference type="InterPro" id="IPR027353">
    <property type="entry name" value="NET_dom"/>
</dbReference>
<keyword evidence="7" id="KW-1185">Reference proteome</keyword>
<accession>G0P972</accession>
<evidence type="ECO:0000256" key="1">
    <source>
        <dbReference type="ARBA" id="ARBA00023117"/>
    </source>
</evidence>
<name>G0P972_CAEBE</name>
<feature type="region of interest" description="Disordered" evidence="3">
    <location>
        <begin position="81"/>
        <end position="121"/>
    </location>
</feature>
<evidence type="ECO:0000256" key="2">
    <source>
        <dbReference type="PROSITE-ProRule" id="PRU00035"/>
    </source>
</evidence>